<name>A0A2P2P475_RHIMU</name>
<accession>A0A2P2P475</accession>
<evidence type="ECO:0000313" key="1">
    <source>
        <dbReference type="EMBL" id="MBX49453.1"/>
    </source>
</evidence>
<dbReference type="AlphaFoldDB" id="A0A2P2P475"/>
<protein>
    <submittedName>
        <fullName evidence="1">Uncharacterized protein</fullName>
    </submittedName>
</protein>
<reference evidence="1" key="1">
    <citation type="submission" date="2018-02" db="EMBL/GenBank/DDBJ databases">
        <title>Rhizophora mucronata_Transcriptome.</title>
        <authorList>
            <person name="Meera S.P."/>
            <person name="Sreeshan A."/>
            <person name="Augustine A."/>
        </authorList>
    </citation>
    <scope>NUCLEOTIDE SEQUENCE</scope>
    <source>
        <tissue evidence="1">Leaf</tissue>
    </source>
</reference>
<organism evidence="1">
    <name type="scientific">Rhizophora mucronata</name>
    <name type="common">Asiatic mangrove</name>
    <dbReference type="NCBI Taxonomy" id="61149"/>
    <lineage>
        <taxon>Eukaryota</taxon>
        <taxon>Viridiplantae</taxon>
        <taxon>Streptophyta</taxon>
        <taxon>Embryophyta</taxon>
        <taxon>Tracheophyta</taxon>
        <taxon>Spermatophyta</taxon>
        <taxon>Magnoliopsida</taxon>
        <taxon>eudicotyledons</taxon>
        <taxon>Gunneridae</taxon>
        <taxon>Pentapetalae</taxon>
        <taxon>rosids</taxon>
        <taxon>fabids</taxon>
        <taxon>Malpighiales</taxon>
        <taxon>Rhizophoraceae</taxon>
        <taxon>Rhizophora</taxon>
    </lineage>
</organism>
<dbReference type="EMBL" id="GGEC01068969">
    <property type="protein sequence ID" value="MBX49453.1"/>
    <property type="molecule type" value="Transcribed_RNA"/>
</dbReference>
<proteinExistence type="predicted"/>
<sequence>MSYIFNRGLFSTWLFLEITATPVSKLSPSNRSHFPAY</sequence>